<evidence type="ECO:0000313" key="2">
    <source>
        <dbReference type="EMBL" id="PHJ38098.1"/>
    </source>
</evidence>
<protein>
    <submittedName>
        <fullName evidence="2">Uncharacterized protein</fullName>
    </submittedName>
</protein>
<evidence type="ECO:0000313" key="3">
    <source>
        <dbReference type="Proteomes" id="UP000222564"/>
    </source>
</evidence>
<dbReference type="RefSeq" id="WP_099083159.1">
    <property type="nucleotide sequence ID" value="NZ_AWQQ01000055.1"/>
</dbReference>
<feature type="transmembrane region" description="Helical" evidence="1">
    <location>
        <begin position="53"/>
        <end position="77"/>
    </location>
</feature>
<organism evidence="2 3">
    <name type="scientific">Desulforamulus profundi</name>
    <dbReference type="NCBI Taxonomy" id="1383067"/>
    <lineage>
        <taxon>Bacteria</taxon>
        <taxon>Bacillati</taxon>
        <taxon>Bacillota</taxon>
        <taxon>Clostridia</taxon>
        <taxon>Eubacteriales</taxon>
        <taxon>Peptococcaceae</taxon>
        <taxon>Desulforamulus</taxon>
    </lineage>
</organism>
<dbReference type="AlphaFoldDB" id="A0A2C6MDD5"/>
<dbReference type="EMBL" id="AWQQ01000055">
    <property type="protein sequence ID" value="PHJ38098.1"/>
    <property type="molecule type" value="Genomic_DNA"/>
</dbReference>
<feature type="transmembrane region" description="Helical" evidence="1">
    <location>
        <begin position="89"/>
        <end position="108"/>
    </location>
</feature>
<keyword evidence="3" id="KW-1185">Reference proteome</keyword>
<dbReference type="OrthoDB" id="1683367at2"/>
<dbReference type="Proteomes" id="UP000222564">
    <property type="component" value="Unassembled WGS sequence"/>
</dbReference>
<keyword evidence="1" id="KW-0472">Membrane</keyword>
<reference evidence="2 3" key="1">
    <citation type="submission" date="2013-09" db="EMBL/GenBank/DDBJ databases">
        <title>Biodegradation of hydrocarbons in the deep terrestrial subsurface : characterization of a microbial consortium composed of two Desulfotomaculum species originating from a deep geological formation.</title>
        <authorList>
            <person name="Aullo T."/>
            <person name="Berlendis S."/>
            <person name="Lascourreges J.-F."/>
            <person name="Dessort D."/>
            <person name="Saint-Laurent S."/>
            <person name="Schraauwers B."/>
            <person name="Mas J."/>
            <person name="Magot M."/>
            <person name="Ranchou-Peyruse A."/>
        </authorList>
    </citation>
    <scope>NUCLEOTIDE SEQUENCE [LARGE SCALE GENOMIC DNA]</scope>
    <source>
        <strain evidence="2 3">Bs107</strain>
    </source>
</reference>
<sequence length="146" mass="15381">MPELIQAPDIPFALAATILAAGTAWAVNGRILPATGNKGITYLTPLAEEAAKTLWAVFLGAPVLWTHAGFGMVEALVELWRRGARGVAAGWTALAAHSLFGFITARVYSGSGLLPALLVATLTHTAWNLAVVYYSGRAKSRLTGHK</sequence>
<keyword evidence="1" id="KW-1133">Transmembrane helix</keyword>
<feature type="transmembrane region" description="Helical" evidence="1">
    <location>
        <begin position="114"/>
        <end position="136"/>
    </location>
</feature>
<name>A0A2C6MDD5_9FIRM</name>
<keyword evidence="1" id="KW-0812">Transmembrane</keyword>
<proteinExistence type="predicted"/>
<evidence type="ECO:0000256" key="1">
    <source>
        <dbReference type="SAM" id="Phobius"/>
    </source>
</evidence>
<accession>A0A2C6MDD5</accession>
<gene>
    <name evidence="2" type="ORF">P378_11325</name>
</gene>
<comment type="caution">
    <text evidence="2">The sequence shown here is derived from an EMBL/GenBank/DDBJ whole genome shotgun (WGS) entry which is preliminary data.</text>
</comment>